<dbReference type="EMBL" id="JAKREW010000064">
    <property type="protein sequence ID" value="MCG7509001.1"/>
    <property type="molecule type" value="Genomic_DNA"/>
</dbReference>
<dbReference type="SUPFAM" id="SSF53155">
    <property type="entry name" value="Methylated DNA-protein cysteine methyltransferase domain"/>
    <property type="match status" value="1"/>
</dbReference>
<dbReference type="SUPFAM" id="SSF46767">
    <property type="entry name" value="Methylated DNA-protein cysteine methyltransferase, C-terminal domain"/>
    <property type="match status" value="1"/>
</dbReference>
<evidence type="ECO:0000313" key="9">
    <source>
        <dbReference type="Proteomes" id="UP001201701"/>
    </source>
</evidence>
<comment type="catalytic activity">
    <reaction evidence="6">
        <text>a 6-O-methyl-2'-deoxyguanosine in DNA + L-cysteinyl-[protein] = S-methyl-L-cysteinyl-[protein] + a 2'-deoxyguanosine in DNA</text>
        <dbReference type="Rhea" id="RHEA:24000"/>
        <dbReference type="Rhea" id="RHEA-COMP:10131"/>
        <dbReference type="Rhea" id="RHEA-COMP:10132"/>
        <dbReference type="Rhea" id="RHEA-COMP:11367"/>
        <dbReference type="Rhea" id="RHEA-COMP:11368"/>
        <dbReference type="ChEBI" id="CHEBI:29950"/>
        <dbReference type="ChEBI" id="CHEBI:82612"/>
        <dbReference type="ChEBI" id="CHEBI:85445"/>
        <dbReference type="ChEBI" id="CHEBI:85448"/>
        <dbReference type="EC" id="2.1.1.63"/>
    </reaction>
</comment>
<keyword evidence="3 8" id="KW-0808">Transferase</keyword>
<evidence type="ECO:0000313" key="8">
    <source>
        <dbReference type="EMBL" id="MCG7509001.1"/>
    </source>
</evidence>
<evidence type="ECO:0000259" key="7">
    <source>
        <dbReference type="Pfam" id="PF01035"/>
    </source>
</evidence>
<reference evidence="8 9" key="1">
    <citation type="submission" date="2022-02" db="EMBL/GenBank/DDBJ databases">
        <title>Draft genome sequence of Mezorhizobium retamae strain IRAMC:0171 isolated from Retama raetam nodules.</title>
        <authorList>
            <person name="Bengaied R."/>
            <person name="Sbissi I."/>
            <person name="Huber K."/>
            <person name="Ghodbane F."/>
            <person name="Nouioui I."/>
            <person name="Tarhouni M."/>
            <person name="Gtari M."/>
        </authorList>
    </citation>
    <scope>NUCLEOTIDE SEQUENCE [LARGE SCALE GENOMIC DNA]</scope>
    <source>
        <strain evidence="8 9">IRAMC:0171</strain>
    </source>
</reference>
<gene>
    <name evidence="8" type="ORF">L4923_28600</name>
</gene>
<evidence type="ECO:0000256" key="6">
    <source>
        <dbReference type="ARBA" id="ARBA00049348"/>
    </source>
</evidence>
<evidence type="ECO:0000256" key="3">
    <source>
        <dbReference type="ARBA" id="ARBA00022679"/>
    </source>
</evidence>
<dbReference type="PANTHER" id="PTHR10815:SF5">
    <property type="entry name" value="METHYLATED-DNA--PROTEIN-CYSTEINE METHYLTRANSFERASE"/>
    <property type="match status" value="1"/>
</dbReference>
<dbReference type="GO" id="GO:0032259">
    <property type="term" value="P:methylation"/>
    <property type="evidence" value="ECO:0007669"/>
    <property type="project" value="UniProtKB-KW"/>
</dbReference>
<dbReference type="RefSeq" id="WP_239370499.1">
    <property type="nucleotide sequence ID" value="NZ_JAKREW010000064.1"/>
</dbReference>
<dbReference type="InterPro" id="IPR014048">
    <property type="entry name" value="MethylDNA_cys_MeTrfase_DNA-bd"/>
</dbReference>
<dbReference type="GO" id="GO:0003908">
    <property type="term" value="F:methylated-DNA-[protein]-cysteine S-methyltransferase activity"/>
    <property type="evidence" value="ECO:0007669"/>
    <property type="project" value="UniProtKB-EC"/>
</dbReference>
<sequence length="179" mass="19628">MTCGSSKQVELISGTVATPIGPLVVIEDEADALFMVEFADCEHRMERWLQHRLASGRYRLRTGTISSSARETFAAYFDGTVDILSSLPVRFDGTSFQNEMWTALREVLPGETLAYGVFAERLGRPNAARAVGHANGSNPLSIVVPCHRLVGANGALTNYGGGLQRKRWLLDHEARHANQ</sequence>
<dbReference type="PANTHER" id="PTHR10815">
    <property type="entry name" value="METHYLATED-DNA--PROTEIN-CYSTEINE METHYLTRANSFERASE"/>
    <property type="match status" value="1"/>
</dbReference>
<dbReference type="Pfam" id="PF01035">
    <property type="entry name" value="DNA_binding_1"/>
    <property type="match status" value="1"/>
</dbReference>
<dbReference type="NCBIfam" id="TIGR00589">
    <property type="entry name" value="ogt"/>
    <property type="match status" value="1"/>
</dbReference>
<evidence type="ECO:0000256" key="4">
    <source>
        <dbReference type="ARBA" id="ARBA00022763"/>
    </source>
</evidence>
<evidence type="ECO:0000256" key="1">
    <source>
        <dbReference type="ARBA" id="ARBA00001286"/>
    </source>
</evidence>
<dbReference type="InterPro" id="IPR036217">
    <property type="entry name" value="MethylDNA_cys_MeTrfase_DNAb"/>
</dbReference>
<keyword evidence="5" id="KW-0234">DNA repair</keyword>
<protein>
    <submittedName>
        <fullName evidence="8">Methylated-DNA--[protein]-cysteine S-methyltransferase</fullName>
        <ecNumber evidence="8">2.1.1.63</ecNumber>
    </submittedName>
</protein>
<dbReference type="Proteomes" id="UP001201701">
    <property type="component" value="Unassembled WGS sequence"/>
</dbReference>
<dbReference type="CDD" id="cd06445">
    <property type="entry name" value="ATase"/>
    <property type="match status" value="1"/>
</dbReference>
<keyword evidence="2 8" id="KW-0489">Methyltransferase</keyword>
<dbReference type="InterPro" id="IPR036631">
    <property type="entry name" value="MGMT_N_sf"/>
</dbReference>
<feature type="domain" description="Methylated-DNA-[protein]-cysteine S-methyltransferase DNA binding" evidence="7">
    <location>
        <begin position="95"/>
        <end position="174"/>
    </location>
</feature>
<organism evidence="8 9">
    <name type="scientific">Mesorhizobium retamae</name>
    <dbReference type="NCBI Taxonomy" id="2912854"/>
    <lineage>
        <taxon>Bacteria</taxon>
        <taxon>Pseudomonadati</taxon>
        <taxon>Pseudomonadota</taxon>
        <taxon>Alphaproteobacteria</taxon>
        <taxon>Hyphomicrobiales</taxon>
        <taxon>Phyllobacteriaceae</taxon>
        <taxon>Mesorhizobium</taxon>
    </lineage>
</organism>
<dbReference type="EC" id="2.1.1.63" evidence="8"/>
<evidence type="ECO:0000256" key="2">
    <source>
        <dbReference type="ARBA" id="ARBA00022603"/>
    </source>
</evidence>
<evidence type="ECO:0000256" key="5">
    <source>
        <dbReference type="ARBA" id="ARBA00023204"/>
    </source>
</evidence>
<dbReference type="PROSITE" id="PS00374">
    <property type="entry name" value="MGMT"/>
    <property type="match status" value="1"/>
</dbReference>
<keyword evidence="9" id="KW-1185">Reference proteome</keyword>
<dbReference type="Gene3D" id="1.10.10.10">
    <property type="entry name" value="Winged helix-like DNA-binding domain superfamily/Winged helix DNA-binding domain"/>
    <property type="match status" value="1"/>
</dbReference>
<dbReference type="InterPro" id="IPR036388">
    <property type="entry name" value="WH-like_DNA-bd_sf"/>
</dbReference>
<comment type="catalytic activity">
    <reaction evidence="1">
        <text>a 4-O-methyl-thymidine in DNA + L-cysteinyl-[protein] = a thymidine in DNA + S-methyl-L-cysteinyl-[protein]</text>
        <dbReference type="Rhea" id="RHEA:53428"/>
        <dbReference type="Rhea" id="RHEA-COMP:10131"/>
        <dbReference type="Rhea" id="RHEA-COMP:10132"/>
        <dbReference type="Rhea" id="RHEA-COMP:13555"/>
        <dbReference type="Rhea" id="RHEA-COMP:13556"/>
        <dbReference type="ChEBI" id="CHEBI:29950"/>
        <dbReference type="ChEBI" id="CHEBI:82612"/>
        <dbReference type="ChEBI" id="CHEBI:137386"/>
        <dbReference type="ChEBI" id="CHEBI:137387"/>
        <dbReference type="EC" id="2.1.1.63"/>
    </reaction>
</comment>
<proteinExistence type="predicted"/>
<dbReference type="InterPro" id="IPR001497">
    <property type="entry name" value="MethylDNA_cys_MeTrfase_AS"/>
</dbReference>
<name>A0ABS9QQL8_9HYPH</name>
<accession>A0ABS9QQL8</accession>
<keyword evidence="4" id="KW-0227">DNA damage</keyword>
<comment type="caution">
    <text evidence="8">The sequence shown here is derived from an EMBL/GenBank/DDBJ whole genome shotgun (WGS) entry which is preliminary data.</text>
</comment>